<dbReference type="GO" id="GO:0004623">
    <property type="term" value="F:phospholipase A2 activity"/>
    <property type="evidence" value="ECO:0007669"/>
    <property type="project" value="InterPro"/>
</dbReference>
<dbReference type="PANTHER" id="PTHR37246:SF1">
    <property type="entry name" value="PHOSPHOLIPASE A2 FAMILY PROTEIN"/>
    <property type="match status" value="1"/>
</dbReference>
<dbReference type="Gene3D" id="1.20.90.10">
    <property type="entry name" value="Phospholipase A2 domain"/>
    <property type="match status" value="1"/>
</dbReference>
<dbReference type="AlphaFoldDB" id="A0A6I9SFD6"/>
<evidence type="ECO:0000313" key="2">
    <source>
        <dbReference type="Proteomes" id="UP000504607"/>
    </source>
</evidence>
<evidence type="ECO:0000313" key="3">
    <source>
        <dbReference type="RefSeq" id="XP_010938553.1"/>
    </source>
</evidence>
<dbReference type="RefSeq" id="XP_073104649.1">
    <property type="nucleotide sequence ID" value="XM_073248548.1"/>
</dbReference>
<evidence type="ECO:0000313" key="5">
    <source>
        <dbReference type="RefSeq" id="XP_029124095.1"/>
    </source>
</evidence>
<dbReference type="InterPro" id="IPR036444">
    <property type="entry name" value="PLipase_A2_dom_sf"/>
</dbReference>
<proteinExistence type="predicted"/>
<protein>
    <submittedName>
        <fullName evidence="3 4">Uncharacterized protein LOC105057600</fullName>
    </submittedName>
</protein>
<dbReference type="GeneID" id="105057600"/>
<dbReference type="GO" id="GO:0050482">
    <property type="term" value="P:arachidonate secretion"/>
    <property type="evidence" value="ECO:0007669"/>
    <property type="project" value="InterPro"/>
</dbReference>
<organism evidence="2 3">
    <name type="scientific">Elaeis guineensis var. tenera</name>
    <name type="common">Oil palm</name>
    <dbReference type="NCBI Taxonomy" id="51953"/>
    <lineage>
        <taxon>Eukaryota</taxon>
        <taxon>Viridiplantae</taxon>
        <taxon>Streptophyta</taxon>
        <taxon>Embryophyta</taxon>
        <taxon>Tracheophyta</taxon>
        <taxon>Spermatophyta</taxon>
        <taxon>Magnoliopsida</taxon>
        <taxon>Liliopsida</taxon>
        <taxon>Arecaceae</taxon>
        <taxon>Arecoideae</taxon>
        <taxon>Cocoseae</taxon>
        <taxon>Elaeidinae</taxon>
        <taxon>Elaeis</taxon>
    </lineage>
</organism>
<dbReference type="RefSeq" id="XP_029124094.1">
    <property type="nucleotide sequence ID" value="XM_029268261.1"/>
</dbReference>
<name>A0A6I9SFD6_ELAGV</name>
<dbReference type="Proteomes" id="UP000504607">
    <property type="component" value="Chromosome 14"/>
</dbReference>
<reference evidence="3 4" key="1">
    <citation type="submission" date="2025-04" db="UniProtKB">
        <authorList>
            <consortium name="RefSeq"/>
        </authorList>
    </citation>
    <scope>IDENTIFICATION</scope>
</reference>
<dbReference type="SUPFAM" id="SSF48619">
    <property type="entry name" value="Phospholipase A2, PLA2"/>
    <property type="match status" value="1"/>
</dbReference>
<evidence type="ECO:0000256" key="1">
    <source>
        <dbReference type="SAM" id="MobiDB-lite"/>
    </source>
</evidence>
<sequence>MGGKPLWVPPTLDFSLLNKIKVSPPLRLLPNTPNLISEPEHEPKSITLPSPPQQSLPNNPLSDLITFFAKSFQSILQSRPAAPARRPISRSEAGCLVPLFRPYVAKVPWHGGARAFLSQLFPRYGHYCGPNWSSGKDGGSMLWDRRPIDWLDFCCYCHDIGYDTHDQAKLLKADLAFLECLEKPRMATKGGAHVALLYRAMCIAGLRYILIPYRMQLLRLQAGPSFMEVCGNLMSKVTMPGKIATANHKERIERL</sequence>
<dbReference type="RefSeq" id="XP_073104650.1">
    <property type="nucleotide sequence ID" value="XM_073248549.1"/>
</dbReference>
<dbReference type="RefSeq" id="XP_029124095.1">
    <property type="nucleotide sequence ID" value="XM_029268262.1"/>
</dbReference>
<accession>A0A6I9SFD6</accession>
<evidence type="ECO:0000313" key="4">
    <source>
        <dbReference type="RefSeq" id="XP_029124094.1"/>
    </source>
</evidence>
<dbReference type="GO" id="GO:0006644">
    <property type="term" value="P:phospholipid metabolic process"/>
    <property type="evidence" value="ECO:0007669"/>
    <property type="project" value="InterPro"/>
</dbReference>
<keyword evidence="2" id="KW-1185">Reference proteome</keyword>
<dbReference type="PANTHER" id="PTHR37246">
    <property type="entry name" value="OS07G0658000 PROTEIN"/>
    <property type="match status" value="1"/>
</dbReference>
<dbReference type="RefSeq" id="XP_010938553.1">
    <property type="nucleotide sequence ID" value="XM_010940251.3"/>
</dbReference>
<dbReference type="OrthoDB" id="655972at2759"/>
<dbReference type="KEGG" id="egu:105057600"/>
<feature type="region of interest" description="Disordered" evidence="1">
    <location>
        <begin position="33"/>
        <end position="53"/>
    </location>
</feature>
<gene>
    <name evidence="3 4 5" type="primary">LOC105057600</name>
</gene>